<evidence type="ECO:0000259" key="2">
    <source>
        <dbReference type="Pfam" id="PF16087"/>
    </source>
</evidence>
<accession>A0A026VY67</accession>
<dbReference type="Pfam" id="PF16087">
    <property type="entry name" value="DUF4817"/>
    <property type="match status" value="1"/>
</dbReference>
<keyword evidence="4" id="KW-1185">Reference proteome</keyword>
<keyword evidence="1" id="KW-0472">Membrane</keyword>
<dbReference type="Proteomes" id="UP000053097">
    <property type="component" value="Unassembled WGS sequence"/>
</dbReference>
<dbReference type="AlphaFoldDB" id="A0A026VY67"/>
<feature type="transmembrane region" description="Helical" evidence="1">
    <location>
        <begin position="69"/>
        <end position="93"/>
    </location>
</feature>
<evidence type="ECO:0000256" key="1">
    <source>
        <dbReference type="SAM" id="Phobius"/>
    </source>
</evidence>
<feature type="domain" description="DUF4817" evidence="2">
    <location>
        <begin position="3"/>
        <end position="48"/>
    </location>
</feature>
<protein>
    <recommendedName>
        <fullName evidence="2">DUF4817 domain-containing protein</fullName>
    </recommendedName>
</protein>
<reference evidence="3 4" key="1">
    <citation type="journal article" date="2014" name="Curr. Biol.">
        <title>The genome of the clonal raider ant Cerapachys biroi.</title>
        <authorList>
            <person name="Oxley P.R."/>
            <person name="Ji L."/>
            <person name="Fetter-Pruneda I."/>
            <person name="McKenzie S.K."/>
            <person name="Li C."/>
            <person name="Hu H."/>
            <person name="Zhang G."/>
            <person name="Kronauer D.J."/>
        </authorList>
    </citation>
    <scope>NUCLEOTIDE SEQUENCE [LARGE SCALE GENOMIC DNA]</scope>
</reference>
<name>A0A026VY67_OOCBI</name>
<proteinExistence type="predicted"/>
<evidence type="ECO:0000313" key="3">
    <source>
        <dbReference type="EMBL" id="EZA48416.1"/>
    </source>
</evidence>
<dbReference type="EMBL" id="KK107629">
    <property type="protein sequence ID" value="EZA48416.1"/>
    <property type="molecule type" value="Genomic_DNA"/>
</dbReference>
<evidence type="ECO:0000313" key="4">
    <source>
        <dbReference type="Proteomes" id="UP000053097"/>
    </source>
</evidence>
<keyword evidence="1" id="KW-0812">Transmembrane</keyword>
<keyword evidence="1" id="KW-1133">Transmembrane helix</keyword>
<organism evidence="3 4">
    <name type="scientific">Ooceraea biroi</name>
    <name type="common">Clonal raider ant</name>
    <name type="synonym">Cerapachys biroi</name>
    <dbReference type="NCBI Taxonomy" id="2015173"/>
    <lineage>
        <taxon>Eukaryota</taxon>
        <taxon>Metazoa</taxon>
        <taxon>Ecdysozoa</taxon>
        <taxon>Arthropoda</taxon>
        <taxon>Hexapoda</taxon>
        <taxon>Insecta</taxon>
        <taxon>Pterygota</taxon>
        <taxon>Neoptera</taxon>
        <taxon>Endopterygota</taxon>
        <taxon>Hymenoptera</taxon>
        <taxon>Apocrita</taxon>
        <taxon>Aculeata</taxon>
        <taxon>Formicoidea</taxon>
        <taxon>Formicidae</taxon>
        <taxon>Dorylinae</taxon>
        <taxon>Ooceraea</taxon>
    </lineage>
</organism>
<dbReference type="InterPro" id="IPR032135">
    <property type="entry name" value="DUF4817"/>
</dbReference>
<sequence>MTDMLLLYGKYDRQPRKTARMYALTYPERKHPDHVFFIRLESRMRKFGQFKPVKRPGTYIMYLYDCLLIFFYFLLLFQILYTCIISIVLLFFVKDAHRK</sequence>
<gene>
    <name evidence="3" type="ORF">X777_13806</name>
</gene>